<dbReference type="EMBL" id="WQLA01000006">
    <property type="protein sequence ID" value="MVN92541.1"/>
    <property type="molecule type" value="Genomic_DNA"/>
</dbReference>
<dbReference type="Proteomes" id="UP000434850">
    <property type="component" value="Unassembled WGS sequence"/>
</dbReference>
<evidence type="ECO:0000313" key="2">
    <source>
        <dbReference type="EMBL" id="MVN92541.1"/>
    </source>
</evidence>
<keyword evidence="1" id="KW-0472">Membrane</keyword>
<comment type="caution">
    <text evidence="2">The sequence shown here is derived from an EMBL/GenBank/DDBJ whole genome shotgun (WGS) entry which is preliminary data.</text>
</comment>
<dbReference type="OrthoDB" id="680637at2"/>
<dbReference type="Pfam" id="PF11146">
    <property type="entry name" value="DUF2905"/>
    <property type="match status" value="1"/>
</dbReference>
<sequence length="66" mass="7894">MVSGGLLLLAGIIWFFWGEKFRWIGHLPGDINIKRDNYQLYIPITTLVLVNLLLFIFMRIWNWLGW</sequence>
<keyword evidence="3" id="KW-1185">Reference proteome</keyword>
<dbReference type="PANTHER" id="PTHR36443:SF1">
    <property type="entry name" value="BSR5223 PROTEIN"/>
    <property type="match status" value="1"/>
</dbReference>
<gene>
    <name evidence="2" type="ORF">GO816_15490</name>
</gene>
<reference evidence="2 3" key="1">
    <citation type="submission" date="2019-12" db="EMBL/GenBank/DDBJ databases">
        <title>Mucilaginibacter sp. HME9299 genome sequencing and assembly.</title>
        <authorList>
            <person name="Kang H."/>
            <person name="Kim H."/>
            <person name="Joh K."/>
        </authorList>
    </citation>
    <scope>NUCLEOTIDE SEQUENCE [LARGE SCALE GENOMIC DNA]</scope>
    <source>
        <strain evidence="2 3">HME9299</strain>
    </source>
</reference>
<organism evidence="2 3">
    <name type="scientific">Mucilaginibacter aquatilis</name>
    <dbReference type="NCBI Taxonomy" id="1517760"/>
    <lineage>
        <taxon>Bacteria</taxon>
        <taxon>Pseudomonadati</taxon>
        <taxon>Bacteroidota</taxon>
        <taxon>Sphingobacteriia</taxon>
        <taxon>Sphingobacteriales</taxon>
        <taxon>Sphingobacteriaceae</taxon>
        <taxon>Mucilaginibacter</taxon>
    </lineage>
</organism>
<feature type="transmembrane region" description="Helical" evidence="1">
    <location>
        <begin position="42"/>
        <end position="61"/>
    </location>
</feature>
<accession>A0A6I4IBG9</accession>
<dbReference type="InterPro" id="IPR021320">
    <property type="entry name" value="DUF2905"/>
</dbReference>
<proteinExistence type="predicted"/>
<dbReference type="PANTHER" id="PTHR36443">
    <property type="entry name" value="BSR5223 PROTEIN"/>
    <property type="match status" value="1"/>
</dbReference>
<evidence type="ECO:0000256" key="1">
    <source>
        <dbReference type="SAM" id="Phobius"/>
    </source>
</evidence>
<protein>
    <submittedName>
        <fullName evidence="2">DUF2905 family protein</fullName>
    </submittedName>
</protein>
<keyword evidence="1" id="KW-1133">Transmembrane helix</keyword>
<evidence type="ECO:0000313" key="3">
    <source>
        <dbReference type="Proteomes" id="UP000434850"/>
    </source>
</evidence>
<dbReference type="AlphaFoldDB" id="A0A6I4IBG9"/>
<name>A0A6I4IBG9_9SPHI</name>
<keyword evidence="1" id="KW-0812">Transmembrane</keyword>
<dbReference type="RefSeq" id="WP_157542852.1">
    <property type="nucleotide sequence ID" value="NZ_WQLA01000006.1"/>
</dbReference>